<organism evidence="1 2">
    <name type="scientific">Mesorhabditis belari</name>
    <dbReference type="NCBI Taxonomy" id="2138241"/>
    <lineage>
        <taxon>Eukaryota</taxon>
        <taxon>Metazoa</taxon>
        <taxon>Ecdysozoa</taxon>
        <taxon>Nematoda</taxon>
        <taxon>Chromadorea</taxon>
        <taxon>Rhabditida</taxon>
        <taxon>Rhabditina</taxon>
        <taxon>Rhabditomorpha</taxon>
        <taxon>Rhabditoidea</taxon>
        <taxon>Rhabditidae</taxon>
        <taxon>Mesorhabditinae</taxon>
        <taxon>Mesorhabditis</taxon>
    </lineage>
</organism>
<keyword evidence="1" id="KW-1185">Reference proteome</keyword>
<dbReference type="GO" id="GO:0034058">
    <property type="term" value="P:endosomal vesicle fusion"/>
    <property type="evidence" value="ECO:0007669"/>
    <property type="project" value="TreeGrafter"/>
</dbReference>
<reference evidence="2" key="1">
    <citation type="submission" date="2024-02" db="UniProtKB">
        <authorList>
            <consortium name="WormBaseParasite"/>
        </authorList>
    </citation>
    <scope>IDENTIFICATION</scope>
</reference>
<sequence>MVFRCVTSLHGKDGLTSQERYPYLRQLLKFDAQQFFHVICTCADAKIFTTECRLQRLLDILCTICVETSNERTLSQLVQCVSHLAIHVRLLPQGPLLEDVINTLLLTPNLSENSEMSVVELFRSMPDLSLQRPLQLAQRNPIKTKICTYILITERRFIELIKCFFENAIAAREVFSLISQILQLNLSPIEFKEVNEYLKENIMALTLLSPKETSLLVIDHFPSYLSSIRPIPGFSIDDSLKHFPLLRESFGIRKDRNEHFLTGDDELDEELFTITFHGFVHFSKSEADKKDLDEILTEFLQYWLPFGSKTDRCLNIASSAELTETCVLLLESRGFHERAFHLLKEKLIDETSKGEFDEEKLLSSIDRCVQFSVSHRDEAQNGGWMSSLFEHVITLNQNVNNNTNLGIRSRLLSITHKLLESDTTLAYQLLSALYEAPFFAQAKLEEHTDLLKSILMACSYEESILTSIHHCQNEEIGESLFKLSKLGTKRSTRVAGGGCVRCKGIIDKAAYVFHCGHVMHMECDLNGTRTCQCENPGVSTYPSTPRSSSHSNSKRIVKRDIFSKWDDTTLDCSPRRKN</sequence>
<dbReference type="WBParaSite" id="MBELARI_LOCUS4515">
    <property type="protein sequence ID" value="MBELARI_LOCUS4515"/>
    <property type="gene ID" value="MBELARI_LOCUS4515"/>
</dbReference>
<dbReference type="PANTHER" id="PTHR12616">
    <property type="entry name" value="VACUOLAR PROTEIN SORTING VPS41"/>
    <property type="match status" value="1"/>
</dbReference>
<dbReference type="PANTHER" id="PTHR12616:SF8">
    <property type="entry name" value="VACUOLAR PROTEIN SORTING-ASSOCIATED PROTEIN 8 HOMOLOG"/>
    <property type="match status" value="1"/>
</dbReference>
<dbReference type="Proteomes" id="UP000887575">
    <property type="component" value="Unassembled WGS sequence"/>
</dbReference>
<name>A0AAF3FC30_9BILA</name>
<protein>
    <submittedName>
        <fullName evidence="2">Uncharacterized protein</fullName>
    </submittedName>
</protein>
<dbReference type="InterPro" id="IPR045111">
    <property type="entry name" value="Vps41/Vps8"/>
</dbReference>
<evidence type="ECO:0000313" key="1">
    <source>
        <dbReference type="Proteomes" id="UP000887575"/>
    </source>
</evidence>
<dbReference type="GO" id="GO:0005770">
    <property type="term" value="C:late endosome"/>
    <property type="evidence" value="ECO:0007669"/>
    <property type="project" value="TreeGrafter"/>
</dbReference>
<accession>A0AAF3FC30</accession>
<proteinExistence type="predicted"/>
<dbReference type="GO" id="GO:0006623">
    <property type="term" value="P:protein targeting to vacuole"/>
    <property type="evidence" value="ECO:0007669"/>
    <property type="project" value="InterPro"/>
</dbReference>
<dbReference type="GO" id="GO:0030897">
    <property type="term" value="C:HOPS complex"/>
    <property type="evidence" value="ECO:0007669"/>
    <property type="project" value="TreeGrafter"/>
</dbReference>
<dbReference type="AlphaFoldDB" id="A0AAF3FC30"/>
<evidence type="ECO:0000313" key="2">
    <source>
        <dbReference type="WBParaSite" id="MBELARI_LOCUS4515"/>
    </source>
</evidence>